<feature type="transmembrane region" description="Helical" evidence="2">
    <location>
        <begin position="165"/>
        <end position="184"/>
    </location>
</feature>
<evidence type="ECO:0000313" key="5">
    <source>
        <dbReference type="Proteomes" id="UP000597761"/>
    </source>
</evidence>
<dbReference type="InterPro" id="IPR038765">
    <property type="entry name" value="Papain-like_cys_pep_sf"/>
</dbReference>
<feature type="transmembrane region" description="Helical" evidence="2">
    <location>
        <begin position="136"/>
        <end position="158"/>
    </location>
</feature>
<gene>
    <name evidence="4" type="ORF">GCM10011512_29670</name>
</gene>
<feature type="compositionally biased region" description="Basic and acidic residues" evidence="1">
    <location>
        <begin position="820"/>
        <end position="832"/>
    </location>
</feature>
<accession>A0ABQ1PQ88</accession>
<dbReference type="Pfam" id="PF11992">
    <property type="entry name" value="TgpA_N"/>
    <property type="match status" value="1"/>
</dbReference>
<sequence>MSSATPGRRRGPAALLAPGAALRPAVLDAVALGALLWLAALGFETTFGSHPRFFVSVGGALVLGLAIAAAGARWRLGEPWMIGLAVVGYLVAGPGLAAPVEAGAGVLPTPDAWRVLVFGVVQSWKDVLTVAPPVGVARGMLVVPFLCVYLGAITAGTLAWRVRRAVWALLPVAVVVVAAAALGADTTSWPVLRGVAVVLVAVAWLAWRREAGRRAAAATVSAAEPGLLGEVARAGRRRRLVGGVAVLAGAGLLTAGIAPALAPAAERTVVRDALVPPLDLHQYPSPLMSFRQYVKDRKDDVLFTVQGLPKGERVRLAAMDAYNGVVYDVDDASSGAFAPVGDTGALDAARAGTGADGRRATLRFTIGDFSSPWLPGSGRIRGAAFDGPRGSAIGQSLFSNADSGTALTTSGVRHGDSYTLDVDYPETYSHDQLAPLGFADVALPDPANVPEAVAARAGDLAGTGNAAVDRVRGLEQGLAKYGYFSHGLEGQTRSLSGHGAARIEALLGAKTMVGDDEQYAVAMALMARNLGIPARVVMGFSPDWNAVKDPAGPIRITGNDVHAWVEIKFERAGWVPFNPTPEENKEPLPPPKQPLAKPKPQVLQPPPPPQEPAEVPPESDPDALNTDENKQNTHQEWGPLLAIALTVAIPLVVLLAPLLLIAALKARRYRRRRRDGAPVQRISGGWSEVLSLAADLGTRVPAGATRREHAATVAGAFPFAATGTTTLARRADAAVFAGGEPTEDQIADYWSQVDASLAGIRGSVPRGRRWRARFSLRSLREDGRQRRQRRRALRATARAAAAQRRADGAPGPSRGAVDTGGDRSPARMTDDE</sequence>
<feature type="region of interest" description="Disordered" evidence="1">
    <location>
        <begin position="576"/>
        <end position="630"/>
    </location>
</feature>
<dbReference type="SUPFAM" id="SSF54001">
    <property type="entry name" value="Cysteine proteinases"/>
    <property type="match status" value="1"/>
</dbReference>
<evidence type="ECO:0000256" key="1">
    <source>
        <dbReference type="SAM" id="MobiDB-lite"/>
    </source>
</evidence>
<evidence type="ECO:0000259" key="3">
    <source>
        <dbReference type="SMART" id="SM00460"/>
    </source>
</evidence>
<dbReference type="RefSeq" id="WP_188669217.1">
    <property type="nucleotide sequence ID" value="NZ_BMJI01000034.1"/>
</dbReference>
<keyword evidence="2" id="KW-0472">Membrane</keyword>
<keyword evidence="2" id="KW-1133">Transmembrane helix</keyword>
<feature type="transmembrane region" description="Helical" evidence="2">
    <location>
        <begin position="21"/>
        <end position="41"/>
    </location>
</feature>
<comment type="caution">
    <text evidence="4">The sequence shown here is derived from an EMBL/GenBank/DDBJ whole genome shotgun (WGS) entry which is preliminary data.</text>
</comment>
<feature type="transmembrane region" description="Helical" evidence="2">
    <location>
        <begin position="637"/>
        <end position="664"/>
    </location>
</feature>
<feature type="domain" description="Transglutaminase-like" evidence="3">
    <location>
        <begin position="508"/>
        <end position="581"/>
    </location>
</feature>
<feature type="region of interest" description="Disordered" evidence="1">
    <location>
        <begin position="781"/>
        <end position="832"/>
    </location>
</feature>
<feature type="compositionally biased region" description="Low complexity" evidence="1">
    <location>
        <begin position="794"/>
        <end position="803"/>
    </location>
</feature>
<reference evidence="5" key="1">
    <citation type="journal article" date="2019" name="Int. J. Syst. Evol. Microbiol.">
        <title>The Global Catalogue of Microorganisms (GCM) 10K type strain sequencing project: providing services to taxonomists for standard genome sequencing and annotation.</title>
        <authorList>
            <consortium name="The Broad Institute Genomics Platform"/>
            <consortium name="The Broad Institute Genome Sequencing Center for Infectious Disease"/>
            <person name="Wu L."/>
            <person name="Ma J."/>
        </authorList>
    </citation>
    <scope>NUCLEOTIDE SEQUENCE [LARGE SCALE GENOMIC DNA]</scope>
    <source>
        <strain evidence="5">CGMCC 1.15480</strain>
    </source>
</reference>
<proteinExistence type="predicted"/>
<dbReference type="InterPro" id="IPR025403">
    <property type="entry name" value="TgpA-like_C"/>
</dbReference>
<dbReference type="Proteomes" id="UP000597761">
    <property type="component" value="Unassembled WGS sequence"/>
</dbReference>
<feature type="transmembrane region" description="Helical" evidence="2">
    <location>
        <begin position="240"/>
        <end position="262"/>
    </location>
</feature>
<evidence type="ECO:0000256" key="2">
    <source>
        <dbReference type="SAM" id="Phobius"/>
    </source>
</evidence>
<protein>
    <recommendedName>
        <fullName evidence="3">Transglutaminase-like domain-containing protein</fullName>
    </recommendedName>
</protein>
<dbReference type="EMBL" id="BMJI01000034">
    <property type="protein sequence ID" value="GGD00877.1"/>
    <property type="molecule type" value="Genomic_DNA"/>
</dbReference>
<name>A0ABQ1PQ88_9MICC</name>
<dbReference type="InterPro" id="IPR021878">
    <property type="entry name" value="TgpA_N"/>
</dbReference>
<dbReference type="InterPro" id="IPR052901">
    <property type="entry name" value="Bact_TGase-like"/>
</dbReference>
<feature type="transmembrane region" description="Helical" evidence="2">
    <location>
        <begin position="79"/>
        <end position="100"/>
    </location>
</feature>
<feature type="compositionally biased region" description="Pro residues" evidence="1">
    <location>
        <begin position="603"/>
        <end position="615"/>
    </location>
</feature>
<dbReference type="PANTHER" id="PTHR42736">
    <property type="entry name" value="PROTEIN-GLUTAMINE GAMMA-GLUTAMYLTRANSFERASE"/>
    <property type="match status" value="1"/>
</dbReference>
<feature type="transmembrane region" description="Helical" evidence="2">
    <location>
        <begin position="53"/>
        <end position="72"/>
    </location>
</feature>
<dbReference type="InterPro" id="IPR002931">
    <property type="entry name" value="Transglutaminase-like"/>
</dbReference>
<organism evidence="4 5">
    <name type="scientific">Tersicoccus solisilvae</name>
    <dbReference type="NCBI Taxonomy" id="1882339"/>
    <lineage>
        <taxon>Bacteria</taxon>
        <taxon>Bacillati</taxon>
        <taxon>Actinomycetota</taxon>
        <taxon>Actinomycetes</taxon>
        <taxon>Micrococcales</taxon>
        <taxon>Micrococcaceae</taxon>
        <taxon>Tersicoccus</taxon>
    </lineage>
</organism>
<dbReference type="PANTHER" id="PTHR42736:SF1">
    <property type="entry name" value="PROTEIN-GLUTAMINE GAMMA-GLUTAMYLTRANSFERASE"/>
    <property type="match status" value="1"/>
</dbReference>
<dbReference type="Gene3D" id="3.10.620.30">
    <property type="match status" value="1"/>
</dbReference>
<dbReference type="Pfam" id="PF01841">
    <property type="entry name" value="Transglut_core"/>
    <property type="match status" value="1"/>
</dbReference>
<dbReference type="SMART" id="SM00460">
    <property type="entry name" value="TGc"/>
    <property type="match status" value="1"/>
</dbReference>
<feature type="transmembrane region" description="Helical" evidence="2">
    <location>
        <begin position="190"/>
        <end position="207"/>
    </location>
</feature>
<keyword evidence="5" id="KW-1185">Reference proteome</keyword>
<keyword evidence="2" id="KW-0812">Transmembrane</keyword>
<dbReference type="Pfam" id="PF13559">
    <property type="entry name" value="DUF4129"/>
    <property type="match status" value="1"/>
</dbReference>
<evidence type="ECO:0000313" key="4">
    <source>
        <dbReference type="EMBL" id="GGD00877.1"/>
    </source>
</evidence>